<dbReference type="GO" id="GO:0009055">
    <property type="term" value="F:electron transfer activity"/>
    <property type="evidence" value="ECO:0007669"/>
    <property type="project" value="InterPro"/>
</dbReference>
<dbReference type="InterPro" id="IPR008254">
    <property type="entry name" value="Flavodoxin/NO_synth"/>
</dbReference>
<dbReference type="GO" id="GO:0010181">
    <property type="term" value="F:FMN binding"/>
    <property type="evidence" value="ECO:0007669"/>
    <property type="project" value="InterPro"/>
</dbReference>
<proteinExistence type="predicted"/>
<dbReference type="InterPro" id="IPR029039">
    <property type="entry name" value="Flavoprotein-like_sf"/>
</dbReference>
<evidence type="ECO:0000313" key="3">
    <source>
        <dbReference type="Proteomes" id="UP000198619"/>
    </source>
</evidence>
<organism evidence="2 3">
    <name type="scientific">Clostridium frigidicarnis</name>
    <dbReference type="NCBI Taxonomy" id="84698"/>
    <lineage>
        <taxon>Bacteria</taxon>
        <taxon>Bacillati</taxon>
        <taxon>Bacillota</taxon>
        <taxon>Clostridia</taxon>
        <taxon>Eubacteriales</taxon>
        <taxon>Clostridiaceae</taxon>
        <taxon>Clostridium</taxon>
    </lineage>
</organism>
<evidence type="ECO:0000259" key="1">
    <source>
        <dbReference type="PROSITE" id="PS50902"/>
    </source>
</evidence>
<dbReference type="Gene3D" id="3.40.50.360">
    <property type="match status" value="1"/>
</dbReference>
<dbReference type="SUPFAM" id="SSF52218">
    <property type="entry name" value="Flavoproteins"/>
    <property type="match status" value="1"/>
</dbReference>
<dbReference type="PROSITE" id="PS00201">
    <property type="entry name" value="FLAVODOXIN"/>
    <property type="match status" value="1"/>
</dbReference>
<reference evidence="2 3" key="1">
    <citation type="submission" date="2016-10" db="EMBL/GenBank/DDBJ databases">
        <authorList>
            <person name="de Groot N.N."/>
        </authorList>
    </citation>
    <scope>NUCLEOTIDE SEQUENCE [LARGE SCALE GENOMIC DNA]</scope>
    <source>
        <strain evidence="2 3">DSM 12271</strain>
    </source>
</reference>
<accession>A0A1I0WA43</accession>
<feature type="domain" description="Flavodoxin-like" evidence="1">
    <location>
        <begin position="4"/>
        <end position="163"/>
    </location>
</feature>
<dbReference type="RefSeq" id="WP_090038987.1">
    <property type="nucleotide sequence ID" value="NZ_FOKI01000004.1"/>
</dbReference>
<dbReference type="GO" id="GO:0016651">
    <property type="term" value="F:oxidoreductase activity, acting on NAD(P)H"/>
    <property type="evidence" value="ECO:0007669"/>
    <property type="project" value="UniProtKB-ARBA"/>
</dbReference>
<name>A0A1I0WA43_9CLOT</name>
<dbReference type="Proteomes" id="UP000198619">
    <property type="component" value="Unassembled WGS sequence"/>
</dbReference>
<dbReference type="InterPro" id="IPR001226">
    <property type="entry name" value="Flavodoxin_CS"/>
</dbReference>
<sequence>MNNQLVVYYSLDGNTKFIAEQIQEELKCNILQLKPIKDLKSDSMKLAKYFWGGKQIFTNESPELMPYKVNLTKYDTLFIGTPIWAGNFAPAIKTFIKDNKIENKNIYLFCCHGGGGVGKSVKEYEKFLGGNNKIISTIDFKDPLKNSLDINKRKVIKWIEDIKVNKEK</sequence>
<dbReference type="EMBL" id="FOKI01000004">
    <property type="protein sequence ID" value="SFA85080.1"/>
    <property type="molecule type" value="Genomic_DNA"/>
</dbReference>
<keyword evidence="3" id="KW-1185">Reference proteome</keyword>
<gene>
    <name evidence="2" type="ORF">SAMN04488528_1004143</name>
</gene>
<evidence type="ECO:0000313" key="2">
    <source>
        <dbReference type="EMBL" id="SFA85080.1"/>
    </source>
</evidence>
<dbReference type="PANTHER" id="PTHR39201">
    <property type="entry name" value="EXPORTED PROTEIN-RELATED"/>
    <property type="match status" value="1"/>
</dbReference>
<dbReference type="PANTHER" id="PTHR39201:SF1">
    <property type="entry name" value="FLAVODOXIN-LIKE DOMAIN-CONTAINING PROTEIN"/>
    <property type="match status" value="1"/>
</dbReference>
<dbReference type="OrthoDB" id="9806505at2"/>
<dbReference type="STRING" id="84698.SAMN04488528_1004143"/>
<dbReference type="Pfam" id="PF12682">
    <property type="entry name" value="Flavodoxin_4"/>
    <property type="match status" value="1"/>
</dbReference>
<dbReference type="PROSITE" id="PS50902">
    <property type="entry name" value="FLAVODOXIN_LIKE"/>
    <property type="match status" value="1"/>
</dbReference>
<dbReference type="AlphaFoldDB" id="A0A1I0WA43"/>
<protein>
    <submittedName>
        <fullName evidence="2">Flavodoxin</fullName>
    </submittedName>
</protein>